<name>A0ABU6RLE8_9FABA</name>
<evidence type="ECO:0000313" key="1">
    <source>
        <dbReference type="EMBL" id="MED6124779.1"/>
    </source>
</evidence>
<reference evidence="1 2" key="1">
    <citation type="journal article" date="2023" name="Plants (Basel)">
        <title>Bridging the Gap: Combining Genomics and Transcriptomics Approaches to Understand Stylosanthes scabra, an Orphan Legume from the Brazilian Caatinga.</title>
        <authorList>
            <person name="Ferreira-Neto J.R.C."/>
            <person name="da Silva M.D."/>
            <person name="Binneck E."/>
            <person name="de Melo N.F."/>
            <person name="da Silva R.H."/>
            <person name="de Melo A.L.T.M."/>
            <person name="Pandolfi V."/>
            <person name="Bustamante F.O."/>
            <person name="Brasileiro-Vidal A.C."/>
            <person name="Benko-Iseppon A.M."/>
        </authorList>
    </citation>
    <scope>NUCLEOTIDE SEQUENCE [LARGE SCALE GENOMIC DNA]</scope>
    <source>
        <tissue evidence="1">Leaves</tissue>
    </source>
</reference>
<keyword evidence="2" id="KW-1185">Reference proteome</keyword>
<organism evidence="1 2">
    <name type="scientific">Stylosanthes scabra</name>
    <dbReference type="NCBI Taxonomy" id="79078"/>
    <lineage>
        <taxon>Eukaryota</taxon>
        <taxon>Viridiplantae</taxon>
        <taxon>Streptophyta</taxon>
        <taxon>Embryophyta</taxon>
        <taxon>Tracheophyta</taxon>
        <taxon>Spermatophyta</taxon>
        <taxon>Magnoliopsida</taxon>
        <taxon>eudicotyledons</taxon>
        <taxon>Gunneridae</taxon>
        <taxon>Pentapetalae</taxon>
        <taxon>rosids</taxon>
        <taxon>fabids</taxon>
        <taxon>Fabales</taxon>
        <taxon>Fabaceae</taxon>
        <taxon>Papilionoideae</taxon>
        <taxon>50 kb inversion clade</taxon>
        <taxon>dalbergioids sensu lato</taxon>
        <taxon>Dalbergieae</taxon>
        <taxon>Pterocarpus clade</taxon>
        <taxon>Stylosanthes</taxon>
    </lineage>
</organism>
<gene>
    <name evidence="1" type="ORF">PIB30_062142</name>
</gene>
<dbReference type="EMBL" id="JASCZI010030781">
    <property type="protein sequence ID" value="MED6124779.1"/>
    <property type="molecule type" value="Genomic_DNA"/>
</dbReference>
<proteinExistence type="predicted"/>
<feature type="non-terminal residue" evidence="1">
    <location>
        <position position="1"/>
    </location>
</feature>
<evidence type="ECO:0000313" key="2">
    <source>
        <dbReference type="Proteomes" id="UP001341840"/>
    </source>
</evidence>
<sequence length="340" mass="38475">VFERIHTRKKDRLWVDKRSAEANEAFTTEKKRLEADRQAIMDVGGPEPPSIDDDEIWTRIASDRKKGRIYGQGVIPAHSYPLLIGDVDYDNTATDPPDMREQAEAHHHRVAEVEAVCDEKLRFPTCLPHRRNRLLRDPRVPRRGLTEPVAPHNTLMTSTMFDSSDSSLLYLVMAEKGNRVVVPVTSQNIGGECNSCGKNFDGVFSLLLKSRSFSLNTSLSFRTWQPQQELQRRLHQPRRRRNRGLKQQQFEVIAVTEPQPPSCVLLSFFRLSLSLRSHFGLVSPFLPLPATTAAASGHRGGRARRWQRNETQRRHHSLFLCFDLSLSDGTGDGGDGFASG</sequence>
<protein>
    <submittedName>
        <fullName evidence="1">Uncharacterized protein</fullName>
    </submittedName>
</protein>
<comment type="caution">
    <text evidence="1">The sequence shown here is derived from an EMBL/GenBank/DDBJ whole genome shotgun (WGS) entry which is preliminary data.</text>
</comment>
<dbReference type="Proteomes" id="UP001341840">
    <property type="component" value="Unassembled WGS sequence"/>
</dbReference>
<accession>A0ABU6RLE8</accession>